<gene>
    <name evidence="2" type="ORF">CO674_26230</name>
    <name evidence="1" type="ORF">RJJ65_10290</name>
</gene>
<dbReference type="EMBL" id="JAVLSF010000004">
    <property type="protein sequence ID" value="MDR9773043.1"/>
    <property type="molecule type" value="Genomic_DNA"/>
</dbReference>
<comment type="caution">
    <text evidence="1">The sequence shown here is derived from an EMBL/GenBank/DDBJ whole genome shotgun (WGS) entry which is preliminary data.</text>
</comment>
<reference evidence="1" key="2">
    <citation type="submission" date="2023-04" db="EMBL/GenBank/DDBJ databases">
        <title>Genomic characterization of faba bean (Vicia faba) microsymbionts in Mexican soils.</title>
        <authorList>
            <person name="Rivera Orduna F.N."/>
            <person name="Guevara-Luna J."/>
            <person name="Yan J."/>
            <person name="Arroyo-Herrera I."/>
            <person name="Li Y."/>
            <person name="Vasquez-Murrieta M.S."/>
            <person name="Wang E.T."/>
        </authorList>
    </citation>
    <scope>NUCLEOTIDE SEQUENCE</scope>
    <source>
        <strain evidence="1">CH26</strain>
    </source>
</reference>
<reference evidence="2 3" key="1">
    <citation type="submission" date="2017-09" db="EMBL/GenBank/DDBJ databases">
        <title>Comparative genomics of rhizobia isolated from Phaseolus vulgaris in China.</title>
        <authorList>
            <person name="Tong W."/>
        </authorList>
    </citation>
    <scope>NUCLEOTIDE SEQUENCE [LARGE SCALE GENOMIC DNA]</scope>
    <source>
        <strain evidence="2 3">FH14</strain>
    </source>
</reference>
<dbReference type="Proteomes" id="UP000219914">
    <property type="component" value="Unassembled WGS sequence"/>
</dbReference>
<dbReference type="InterPro" id="IPR039437">
    <property type="entry name" value="FrzH/put_lumazine-bd"/>
</dbReference>
<evidence type="ECO:0000313" key="4">
    <source>
        <dbReference type="Proteomes" id="UP001268610"/>
    </source>
</evidence>
<dbReference type="SUPFAM" id="SSF54427">
    <property type="entry name" value="NTF2-like"/>
    <property type="match status" value="1"/>
</dbReference>
<sequence>MSRDTELLSAIQTYFDALYACDLELFDRVFHPACSLFDADEGAIVVDPIAAYREVIAKRISPSSRSQPRQDEIILIDWLSDASATIKVRLRIHENIFIDHLCFVKGTDSWRIVAKIWHLERRMA</sequence>
<organism evidence="1 4">
    <name type="scientific">Rhizobium hidalgonense</name>
    <dbReference type="NCBI Taxonomy" id="1538159"/>
    <lineage>
        <taxon>Bacteria</taxon>
        <taxon>Pseudomonadati</taxon>
        <taxon>Pseudomonadota</taxon>
        <taxon>Alphaproteobacteria</taxon>
        <taxon>Hyphomicrobiales</taxon>
        <taxon>Rhizobiaceae</taxon>
        <taxon>Rhizobium/Agrobacterium group</taxon>
        <taxon>Rhizobium</taxon>
    </lineage>
</organism>
<dbReference type="AlphaFoldDB" id="A0A2A6K842"/>
<dbReference type="Pfam" id="PF12893">
    <property type="entry name" value="Lumazine_bd_2"/>
    <property type="match status" value="1"/>
</dbReference>
<protein>
    <submittedName>
        <fullName evidence="1">Nuclear transport factor 2 family protein</fullName>
    </submittedName>
</protein>
<accession>A0A2A6K842</accession>
<name>A0A2A6K842_9HYPH</name>
<dbReference type="Proteomes" id="UP001268610">
    <property type="component" value="Unassembled WGS sequence"/>
</dbReference>
<dbReference type="Gene3D" id="3.10.450.50">
    <property type="match status" value="1"/>
</dbReference>
<evidence type="ECO:0000313" key="3">
    <source>
        <dbReference type="Proteomes" id="UP000219914"/>
    </source>
</evidence>
<dbReference type="InterPro" id="IPR032710">
    <property type="entry name" value="NTF2-like_dom_sf"/>
</dbReference>
<evidence type="ECO:0000313" key="2">
    <source>
        <dbReference type="EMBL" id="PDT20718.1"/>
    </source>
</evidence>
<dbReference type="RefSeq" id="WP_003563825.1">
    <property type="nucleotide sequence ID" value="NZ_JAVLSD010000015.1"/>
</dbReference>
<proteinExistence type="predicted"/>
<evidence type="ECO:0000313" key="1">
    <source>
        <dbReference type="EMBL" id="MDR9773043.1"/>
    </source>
</evidence>
<dbReference type="EMBL" id="NWSY01000023">
    <property type="protein sequence ID" value="PDT20718.1"/>
    <property type="molecule type" value="Genomic_DNA"/>
</dbReference>
<keyword evidence="3" id="KW-1185">Reference proteome</keyword>